<comment type="caution">
    <text evidence="2">The sequence shown here is derived from an EMBL/GenBank/DDBJ whole genome shotgun (WGS) entry which is preliminary data.</text>
</comment>
<proteinExistence type="predicted"/>
<evidence type="ECO:0000256" key="1">
    <source>
        <dbReference type="SAM" id="MobiDB-lite"/>
    </source>
</evidence>
<feature type="region of interest" description="Disordered" evidence="1">
    <location>
        <begin position="1"/>
        <end position="22"/>
    </location>
</feature>
<dbReference type="AlphaFoldDB" id="A0A9N7Y5K5"/>
<evidence type="ECO:0000313" key="2">
    <source>
        <dbReference type="EMBL" id="CAB1413641.1"/>
    </source>
</evidence>
<organism evidence="2 3">
    <name type="scientific">Pleuronectes platessa</name>
    <name type="common">European plaice</name>
    <dbReference type="NCBI Taxonomy" id="8262"/>
    <lineage>
        <taxon>Eukaryota</taxon>
        <taxon>Metazoa</taxon>
        <taxon>Chordata</taxon>
        <taxon>Craniata</taxon>
        <taxon>Vertebrata</taxon>
        <taxon>Euteleostomi</taxon>
        <taxon>Actinopterygii</taxon>
        <taxon>Neopterygii</taxon>
        <taxon>Teleostei</taxon>
        <taxon>Neoteleostei</taxon>
        <taxon>Acanthomorphata</taxon>
        <taxon>Carangaria</taxon>
        <taxon>Pleuronectiformes</taxon>
        <taxon>Pleuronectoidei</taxon>
        <taxon>Pleuronectidae</taxon>
        <taxon>Pleuronectes</taxon>
    </lineage>
</organism>
<sequence length="184" mass="21242">MAKEGRGRKRRGGQEGRRGRYRGEGGVVKLSAEERRSSGWWRRLVEEAGRYFPHFPCRDLPAPALGNKASSVSGLQRRTMEDPIFTISLKPLLFPESFTNSFCGRPLSLHFVFNIRKDSDDQELILTVVRRGQTSEGHRQDDAERTTLIYKFKSNCKVFRKMQSQHMIEHSEERAHNRTKVHGV</sequence>
<dbReference type="EMBL" id="CADEAL010000063">
    <property type="protein sequence ID" value="CAB1413641.1"/>
    <property type="molecule type" value="Genomic_DNA"/>
</dbReference>
<gene>
    <name evidence="2" type="ORF">PLEPLA_LOCUS1342</name>
</gene>
<evidence type="ECO:0000313" key="3">
    <source>
        <dbReference type="Proteomes" id="UP001153269"/>
    </source>
</evidence>
<accession>A0A9N7Y5K5</accession>
<name>A0A9N7Y5K5_PLEPL</name>
<reference evidence="2" key="1">
    <citation type="submission" date="2020-03" db="EMBL/GenBank/DDBJ databases">
        <authorList>
            <person name="Weist P."/>
        </authorList>
    </citation>
    <scope>NUCLEOTIDE SEQUENCE</scope>
</reference>
<protein>
    <submittedName>
        <fullName evidence="2">Uncharacterized protein</fullName>
    </submittedName>
</protein>
<feature type="compositionally biased region" description="Basic and acidic residues" evidence="1">
    <location>
        <begin position="12"/>
        <end position="22"/>
    </location>
</feature>
<dbReference type="Proteomes" id="UP001153269">
    <property type="component" value="Unassembled WGS sequence"/>
</dbReference>
<keyword evidence="3" id="KW-1185">Reference proteome</keyword>
<feature type="compositionally biased region" description="Basic residues" evidence="1">
    <location>
        <begin position="1"/>
        <end position="11"/>
    </location>
</feature>